<name>A0A2T0LQ59_9PSEU</name>
<organism evidence="2 3">
    <name type="scientific">Prauserella shujinwangii</name>
    <dbReference type="NCBI Taxonomy" id="1453103"/>
    <lineage>
        <taxon>Bacteria</taxon>
        <taxon>Bacillati</taxon>
        <taxon>Actinomycetota</taxon>
        <taxon>Actinomycetes</taxon>
        <taxon>Pseudonocardiales</taxon>
        <taxon>Pseudonocardiaceae</taxon>
        <taxon>Prauserella</taxon>
    </lineage>
</organism>
<reference evidence="2 3" key="1">
    <citation type="submission" date="2018-03" db="EMBL/GenBank/DDBJ databases">
        <title>Genomic Encyclopedia of Type Strains, Phase III (KMG-III): the genomes of soil and plant-associated and newly described type strains.</title>
        <authorList>
            <person name="Whitman W."/>
        </authorList>
    </citation>
    <scope>NUCLEOTIDE SEQUENCE [LARGE SCALE GENOMIC DNA]</scope>
    <source>
        <strain evidence="2 3">CGMCC 4.7125</strain>
    </source>
</reference>
<dbReference type="Proteomes" id="UP000238362">
    <property type="component" value="Unassembled WGS sequence"/>
</dbReference>
<dbReference type="OrthoDB" id="3630387at2"/>
<feature type="region of interest" description="Disordered" evidence="1">
    <location>
        <begin position="33"/>
        <end position="62"/>
    </location>
</feature>
<dbReference type="EMBL" id="PVNH01000009">
    <property type="protein sequence ID" value="PRX45461.1"/>
    <property type="molecule type" value="Genomic_DNA"/>
</dbReference>
<evidence type="ECO:0000313" key="3">
    <source>
        <dbReference type="Proteomes" id="UP000238362"/>
    </source>
</evidence>
<evidence type="ECO:0000256" key="1">
    <source>
        <dbReference type="SAM" id="MobiDB-lite"/>
    </source>
</evidence>
<protein>
    <recommendedName>
        <fullName evidence="4">SH3 domain-containing protein</fullName>
    </recommendedName>
</protein>
<dbReference type="RefSeq" id="WP_106180666.1">
    <property type="nucleotide sequence ID" value="NZ_PVNH01000009.1"/>
</dbReference>
<accession>A0A2T0LQ59</accession>
<evidence type="ECO:0000313" key="2">
    <source>
        <dbReference type="EMBL" id="PRX45461.1"/>
    </source>
</evidence>
<gene>
    <name evidence="2" type="ORF">B0I33_109124</name>
</gene>
<evidence type="ECO:0008006" key="4">
    <source>
        <dbReference type="Google" id="ProtNLM"/>
    </source>
</evidence>
<dbReference type="AlphaFoldDB" id="A0A2T0LQ59"/>
<comment type="caution">
    <text evidence="2">The sequence shown here is derived from an EMBL/GenBank/DDBJ whole genome shotgun (WGS) entry which is preliminary data.</text>
</comment>
<keyword evidence="3" id="KW-1185">Reference proteome</keyword>
<sequence>MFVSLRVGLFIRVLVVTALVAGALMLALGARTRPSATQPGGDGSAPESVPATEAPAAPPREIRYRVSGTGGAGLNVRACPDVDCVKVGELDEGATFAVTCWRQGPAVAGNAMWLAGTVDGREGFASARYLRPFTGVAAPACAEEPLALAG</sequence>
<proteinExistence type="predicted"/>
<feature type="compositionally biased region" description="Low complexity" evidence="1">
    <location>
        <begin position="44"/>
        <end position="55"/>
    </location>
</feature>
<dbReference type="Gene3D" id="2.30.30.40">
    <property type="entry name" value="SH3 Domains"/>
    <property type="match status" value="1"/>
</dbReference>